<dbReference type="InterPro" id="IPR003593">
    <property type="entry name" value="AAA+_ATPase"/>
</dbReference>
<protein>
    <submittedName>
        <fullName evidence="6">ABC transporter ATP-binding protein</fullName>
    </submittedName>
</protein>
<name>A0A5C0AXE8_9BURK</name>
<dbReference type="AlphaFoldDB" id="A0A5C0AXE8"/>
<dbReference type="GO" id="GO:0016887">
    <property type="term" value="F:ATP hydrolysis activity"/>
    <property type="evidence" value="ECO:0007669"/>
    <property type="project" value="InterPro"/>
</dbReference>
<reference evidence="6 7" key="1">
    <citation type="submission" date="2019-08" db="EMBL/GenBank/DDBJ databases">
        <title>Amphibian skin-associated Pigmentiphaga: genome sequence and occurrence across geography and hosts.</title>
        <authorList>
            <person name="Bletz M.C."/>
            <person name="Bunk B."/>
            <person name="Sproeer C."/>
            <person name="Biwer P."/>
            <person name="Reiter S."/>
            <person name="Rabemananjara F.C.E."/>
            <person name="Schulz S."/>
            <person name="Overmann J."/>
            <person name="Vences M."/>
        </authorList>
    </citation>
    <scope>NUCLEOTIDE SEQUENCE [LARGE SCALE GENOMIC DNA]</scope>
    <source>
        <strain evidence="6 7">Mada1488</strain>
    </source>
</reference>
<evidence type="ECO:0000313" key="6">
    <source>
        <dbReference type="EMBL" id="QEI07109.1"/>
    </source>
</evidence>
<keyword evidence="2" id="KW-0472">Membrane</keyword>
<evidence type="ECO:0000313" key="7">
    <source>
        <dbReference type="Proteomes" id="UP000325161"/>
    </source>
</evidence>
<dbReference type="InterPro" id="IPR027417">
    <property type="entry name" value="P-loop_NTPase"/>
</dbReference>
<dbReference type="GO" id="GO:0005524">
    <property type="term" value="F:ATP binding"/>
    <property type="evidence" value="ECO:0007669"/>
    <property type="project" value="UniProtKB-KW"/>
</dbReference>
<evidence type="ECO:0000256" key="4">
    <source>
        <dbReference type="ARBA" id="ARBA00022840"/>
    </source>
</evidence>
<keyword evidence="4 6" id="KW-0067">ATP-binding</keyword>
<evidence type="ECO:0000256" key="1">
    <source>
        <dbReference type="ARBA" id="ARBA00022448"/>
    </source>
</evidence>
<dbReference type="PANTHER" id="PTHR45772:SF3">
    <property type="entry name" value="ABC TRANSPORTER ATP-BINDING PROTEIN"/>
    <property type="match status" value="1"/>
</dbReference>
<dbReference type="SMART" id="SM00382">
    <property type="entry name" value="AAA"/>
    <property type="match status" value="1"/>
</dbReference>
<dbReference type="OrthoDB" id="9781337at2"/>
<dbReference type="InterPro" id="IPR032823">
    <property type="entry name" value="BCA_ABC_TP_C"/>
</dbReference>
<dbReference type="Proteomes" id="UP000325161">
    <property type="component" value="Chromosome"/>
</dbReference>
<proteinExistence type="predicted"/>
<dbReference type="KEGG" id="pacr:FXN63_15625"/>
<dbReference type="SUPFAM" id="SSF52540">
    <property type="entry name" value="P-loop containing nucleoside triphosphate hydrolases"/>
    <property type="match status" value="1"/>
</dbReference>
<evidence type="ECO:0000256" key="3">
    <source>
        <dbReference type="ARBA" id="ARBA00022741"/>
    </source>
</evidence>
<organism evidence="6 7">
    <name type="scientific">Pigmentiphaga aceris</name>
    <dbReference type="NCBI Taxonomy" id="1940612"/>
    <lineage>
        <taxon>Bacteria</taxon>
        <taxon>Pseudomonadati</taxon>
        <taxon>Pseudomonadota</taxon>
        <taxon>Betaproteobacteria</taxon>
        <taxon>Burkholderiales</taxon>
        <taxon>Alcaligenaceae</taxon>
        <taxon>Pigmentiphaga</taxon>
    </lineage>
</organism>
<dbReference type="InterPro" id="IPR051120">
    <property type="entry name" value="ABC_AA/LPS_Transport"/>
</dbReference>
<dbReference type="Pfam" id="PF12399">
    <property type="entry name" value="BCA_ABC_TP_C"/>
    <property type="match status" value="1"/>
</dbReference>
<accession>A0A5C0AXE8</accession>
<dbReference type="GO" id="GO:0005886">
    <property type="term" value="C:plasma membrane"/>
    <property type="evidence" value="ECO:0007669"/>
    <property type="project" value="TreeGrafter"/>
</dbReference>
<keyword evidence="3" id="KW-0547">Nucleotide-binding</keyword>
<dbReference type="PROSITE" id="PS50893">
    <property type="entry name" value="ABC_TRANSPORTER_2"/>
    <property type="match status" value="1"/>
</dbReference>
<gene>
    <name evidence="6" type="ORF">FXN63_15625</name>
</gene>
<dbReference type="Gene3D" id="3.40.50.300">
    <property type="entry name" value="P-loop containing nucleotide triphosphate hydrolases"/>
    <property type="match status" value="1"/>
</dbReference>
<sequence>MSDLILETRALTKEFRGFVAVSNVNLQVQRGHIHALIGPNGAGKTTCFNLLTKFLAPTKGKILFNGADITGERPAQIARRGIIRSFQISAVFPNLTVLENVRIGLQRNTGTSFHFWKRESTLNVLNDRARALLDEVDLGGFADTQTVNLPYGRKRALEIATTLAMEPELMLLDEPTQGMGHEDVDRVTQLIKKVSAGRTILMVEHNMNVISSIADKITVLARGAVLAEGPYDTVSRDPAVMEAYMGTSEGALEGAHG</sequence>
<dbReference type="Pfam" id="PF00005">
    <property type="entry name" value="ABC_tran"/>
    <property type="match status" value="1"/>
</dbReference>
<keyword evidence="1" id="KW-0813">Transport</keyword>
<dbReference type="PANTHER" id="PTHR45772">
    <property type="entry name" value="CONSERVED COMPONENT OF ABC TRANSPORTER FOR NATURAL AMINO ACIDS-RELATED"/>
    <property type="match status" value="1"/>
</dbReference>
<evidence type="ECO:0000256" key="2">
    <source>
        <dbReference type="ARBA" id="ARBA00022475"/>
    </source>
</evidence>
<dbReference type="EMBL" id="CP043046">
    <property type="protein sequence ID" value="QEI07109.1"/>
    <property type="molecule type" value="Genomic_DNA"/>
</dbReference>
<dbReference type="RefSeq" id="WP_148816156.1">
    <property type="nucleotide sequence ID" value="NZ_CP043046.1"/>
</dbReference>
<keyword evidence="2" id="KW-1003">Cell membrane</keyword>
<dbReference type="CDD" id="cd03219">
    <property type="entry name" value="ABC_Mj1267_LivG_branched"/>
    <property type="match status" value="1"/>
</dbReference>
<feature type="domain" description="ABC transporter" evidence="5">
    <location>
        <begin position="6"/>
        <end position="247"/>
    </location>
</feature>
<evidence type="ECO:0000259" key="5">
    <source>
        <dbReference type="PROSITE" id="PS50893"/>
    </source>
</evidence>
<keyword evidence="7" id="KW-1185">Reference proteome</keyword>
<dbReference type="FunFam" id="3.40.50.300:FF:000421">
    <property type="entry name" value="Branched-chain amino acid ABC transporter ATP-binding protein"/>
    <property type="match status" value="1"/>
</dbReference>
<dbReference type="InterPro" id="IPR003439">
    <property type="entry name" value="ABC_transporter-like_ATP-bd"/>
</dbReference>